<dbReference type="Proteomes" id="UP000468443">
    <property type="component" value="Unassembled WGS sequence"/>
</dbReference>
<evidence type="ECO:0008006" key="4">
    <source>
        <dbReference type="Google" id="ProtNLM"/>
    </source>
</evidence>
<sequence>MKIKNVLLWILISSLASCMEDVTTVYEKHVTETVLIDIPAEETQQEMAEVTPEKVYHWMSGLQRSSGLVESTEYTNFVSLYDNALAALTFMEEGDLDKAERIFDFFNERLQSEFHANNGGFFQYRDASGEGGSRIWMGDNAWLLRALNHYHETTQSERYNTMARDLETWLRSLQETDGGLRGGTNEDGSAIPRVTEGIITAFNAVKGYDEFHERILLFLGEQRWDPLEMALITDSENPAYQHAMDLYSLGYLILDGYPEEILQKADRFLTTQHATAQKNAVSGYCFDDDRDVVWLEGSAQMAMAYQVAEHHEAVQEIILEMDRAFIPGEINEEVMGLPYTSNPGTNFGATQLWAHADKTPAVSSTAWYLMVRKGFDPFLLERDKEIPTSVRFWTGSGVN</sequence>
<dbReference type="RefSeq" id="WP_163691633.1">
    <property type="nucleotide sequence ID" value="NZ_FXTW01000001.1"/>
</dbReference>
<proteinExistence type="predicted"/>
<dbReference type="InterPro" id="IPR008928">
    <property type="entry name" value="6-hairpin_glycosidase_sf"/>
</dbReference>
<comment type="caution">
    <text evidence="2">The sequence shown here is derived from an EMBL/GenBank/DDBJ whole genome shotgun (WGS) entry which is preliminary data.</text>
</comment>
<feature type="signal peptide" evidence="1">
    <location>
        <begin position="1"/>
        <end position="18"/>
    </location>
</feature>
<dbReference type="EMBL" id="JAABOP010000001">
    <property type="protein sequence ID" value="NER09585.1"/>
    <property type="molecule type" value="Genomic_DNA"/>
</dbReference>
<name>A0A6P0U8T8_9FLAO</name>
<evidence type="ECO:0000313" key="3">
    <source>
        <dbReference type="Proteomes" id="UP000468443"/>
    </source>
</evidence>
<dbReference type="SUPFAM" id="SSF48208">
    <property type="entry name" value="Six-hairpin glycosidases"/>
    <property type="match status" value="1"/>
</dbReference>
<gene>
    <name evidence="2" type="ORF">GWK09_03590</name>
</gene>
<keyword evidence="3" id="KW-1185">Reference proteome</keyword>
<dbReference type="PROSITE" id="PS51257">
    <property type="entry name" value="PROKAR_LIPOPROTEIN"/>
    <property type="match status" value="1"/>
</dbReference>
<protein>
    <recommendedName>
        <fullName evidence="4">Glycosyl hydrolase</fullName>
    </recommendedName>
</protein>
<accession>A0A6P0U8T8</accession>
<feature type="chain" id="PRO_5026840740" description="Glycosyl hydrolase" evidence="1">
    <location>
        <begin position="19"/>
        <end position="399"/>
    </location>
</feature>
<dbReference type="AlphaFoldDB" id="A0A6P0U8T8"/>
<reference evidence="2 3" key="1">
    <citation type="submission" date="2020-01" db="EMBL/GenBank/DDBJ databases">
        <title>Muriicola jejuensis KCTC 22299.</title>
        <authorList>
            <person name="Wang G."/>
        </authorList>
    </citation>
    <scope>NUCLEOTIDE SEQUENCE [LARGE SCALE GENOMIC DNA]</scope>
    <source>
        <strain evidence="2 3">KCTC 22299</strain>
    </source>
</reference>
<evidence type="ECO:0000256" key="1">
    <source>
        <dbReference type="SAM" id="SignalP"/>
    </source>
</evidence>
<dbReference type="GO" id="GO:0005975">
    <property type="term" value="P:carbohydrate metabolic process"/>
    <property type="evidence" value="ECO:0007669"/>
    <property type="project" value="InterPro"/>
</dbReference>
<organism evidence="2 3">
    <name type="scientific">Muriicola jejuensis</name>
    <dbReference type="NCBI Taxonomy" id="504488"/>
    <lineage>
        <taxon>Bacteria</taxon>
        <taxon>Pseudomonadati</taxon>
        <taxon>Bacteroidota</taxon>
        <taxon>Flavobacteriia</taxon>
        <taxon>Flavobacteriales</taxon>
        <taxon>Flavobacteriaceae</taxon>
        <taxon>Muriicola</taxon>
    </lineage>
</organism>
<keyword evidence="1" id="KW-0732">Signal</keyword>
<evidence type="ECO:0000313" key="2">
    <source>
        <dbReference type="EMBL" id="NER09585.1"/>
    </source>
</evidence>